<proteinExistence type="predicted"/>
<evidence type="ECO:0000313" key="2">
    <source>
        <dbReference type="EMBL" id="TXG75765.1"/>
    </source>
</evidence>
<gene>
    <name evidence="2" type="ORF">E6Q11_06820</name>
</gene>
<name>A0A5C7J2N3_9BACT</name>
<sequence>MPFVSKKQQRKCYALKAQGKGGKWDCAEFSKHTDFTELPEKLAAGATPHTAPIKQLKPMPGLFQPTAQPNSPQSGNRPAGTRPDGQPIVRSAQERTAKPAQASLGDGPLTNGNYGAYGMRTPWLNGVAAPPTVANNGGQLKMALAEQLGKLAACAVKKRHRIVRGNGGKFVYQGRSAVQLKDDPQYKKHLKE</sequence>
<comment type="caution">
    <text evidence="2">The sequence shown here is derived from an EMBL/GenBank/DDBJ whole genome shotgun (WGS) entry which is preliminary data.</text>
</comment>
<feature type="compositionally biased region" description="Polar residues" evidence="1">
    <location>
        <begin position="65"/>
        <end position="76"/>
    </location>
</feature>
<dbReference type="Proteomes" id="UP000321026">
    <property type="component" value="Unassembled WGS sequence"/>
</dbReference>
<reference evidence="2 3" key="1">
    <citation type="submission" date="2018-09" db="EMBL/GenBank/DDBJ databases">
        <title>Metagenome Assembled Genomes from an Advanced Water Purification Facility.</title>
        <authorList>
            <person name="Stamps B.W."/>
            <person name="Spear J.R."/>
        </authorList>
    </citation>
    <scope>NUCLEOTIDE SEQUENCE [LARGE SCALE GENOMIC DNA]</scope>
    <source>
        <strain evidence="2">Bin_63_2</strain>
    </source>
</reference>
<accession>A0A5C7J2N3</accession>
<evidence type="ECO:0000313" key="3">
    <source>
        <dbReference type="Proteomes" id="UP000321026"/>
    </source>
</evidence>
<dbReference type="EMBL" id="SSDS01000109">
    <property type="protein sequence ID" value="TXG75765.1"/>
    <property type="molecule type" value="Genomic_DNA"/>
</dbReference>
<protein>
    <submittedName>
        <fullName evidence="2">Uncharacterized protein</fullName>
    </submittedName>
</protein>
<organism evidence="2 3">
    <name type="scientific">Candidatus Dojkabacteria bacterium</name>
    <dbReference type="NCBI Taxonomy" id="2099670"/>
    <lineage>
        <taxon>Bacteria</taxon>
        <taxon>Candidatus Dojkabacteria</taxon>
    </lineage>
</organism>
<dbReference type="AlphaFoldDB" id="A0A5C7J2N3"/>
<feature type="region of interest" description="Disordered" evidence="1">
    <location>
        <begin position="41"/>
        <end position="109"/>
    </location>
</feature>
<evidence type="ECO:0000256" key="1">
    <source>
        <dbReference type="SAM" id="MobiDB-lite"/>
    </source>
</evidence>